<dbReference type="EMBL" id="AEWJ01000021">
    <property type="protein sequence ID" value="EGD60428.1"/>
    <property type="molecule type" value="Genomic_DNA"/>
</dbReference>
<dbReference type="HOGENOM" id="CLU_1336547_0_0_5"/>
<keyword evidence="2" id="KW-0378">Hydrolase</keyword>
<dbReference type="eggNOG" id="COG1876">
    <property type="taxonomic scope" value="Bacteria"/>
</dbReference>
<dbReference type="AlphaFoldDB" id="F1Z4N5"/>
<dbReference type="GO" id="GO:0006508">
    <property type="term" value="P:proteolysis"/>
    <property type="evidence" value="ECO:0007669"/>
    <property type="project" value="InterPro"/>
</dbReference>
<dbReference type="InterPro" id="IPR009045">
    <property type="entry name" value="Zn_M74/Hedgehog-like"/>
</dbReference>
<sequence>MSSQLSIKETLYVQRSCAVCGYYKGPLDGIWTNAVTVAEQALNDEAKRLRTTLGTFDDRSERNIATLIIPAQEVARHFMTAAQTFGSTVRIISGTRTYAEQDELYAIGRTTELHRSPVTKARGGHSNHNFGIAWDVGIFDAEGRYLTGNTADQSATYAALGKHIKDRVTAIEWGGDWHSFIDRPHYQLATGKQVAEIRKRFENGENLTA</sequence>
<keyword evidence="3" id="KW-1185">Reference proteome</keyword>
<dbReference type="OrthoDB" id="8479979at2"/>
<dbReference type="InterPro" id="IPR039561">
    <property type="entry name" value="Peptidase_M15C"/>
</dbReference>
<proteinExistence type="predicted"/>
<dbReference type="GO" id="GO:0004180">
    <property type="term" value="F:carboxypeptidase activity"/>
    <property type="evidence" value="ECO:0007669"/>
    <property type="project" value="UniProtKB-KW"/>
</dbReference>
<reference evidence="2 3" key="1">
    <citation type="journal article" date="2012" name="J. Bacteriol.">
        <title>Draft Genome Sequence of Novosphingobium nitrogenifigens Y88T.</title>
        <authorList>
            <person name="Strabala T.J."/>
            <person name="Macdonald L."/>
            <person name="Liu V."/>
            <person name="Smit A.M."/>
        </authorList>
    </citation>
    <scope>NUCLEOTIDE SEQUENCE [LARGE SCALE GENOMIC DNA]</scope>
    <source>
        <strain evidence="2 3">DSM 19370</strain>
    </source>
</reference>
<dbReference type="SUPFAM" id="SSF55166">
    <property type="entry name" value="Hedgehog/DD-peptidase"/>
    <property type="match status" value="1"/>
</dbReference>
<dbReference type="Gene3D" id="3.30.1380.10">
    <property type="match status" value="1"/>
</dbReference>
<evidence type="ECO:0000259" key="1">
    <source>
        <dbReference type="Pfam" id="PF13539"/>
    </source>
</evidence>
<protein>
    <submittedName>
        <fullName evidence="2">Peptidase M15B and M15C, D,D-carboxypeptidase VanY/endolysin</fullName>
    </submittedName>
</protein>
<dbReference type="CDD" id="cd14845">
    <property type="entry name" value="L-Ala-D-Glu_peptidase_like"/>
    <property type="match status" value="1"/>
</dbReference>
<organism evidence="2 3">
    <name type="scientific">Novosphingobium nitrogenifigens DSM 19370</name>
    <dbReference type="NCBI Taxonomy" id="983920"/>
    <lineage>
        <taxon>Bacteria</taxon>
        <taxon>Pseudomonadati</taxon>
        <taxon>Pseudomonadota</taxon>
        <taxon>Alphaproteobacteria</taxon>
        <taxon>Sphingomonadales</taxon>
        <taxon>Sphingomonadaceae</taxon>
        <taxon>Novosphingobium</taxon>
    </lineage>
</organism>
<evidence type="ECO:0000313" key="3">
    <source>
        <dbReference type="Proteomes" id="UP000004728"/>
    </source>
</evidence>
<dbReference type="STRING" id="983920.Y88_0076"/>
<comment type="caution">
    <text evidence="2">The sequence shown here is derived from an EMBL/GenBank/DDBJ whole genome shotgun (WGS) entry which is preliminary data.</text>
</comment>
<dbReference type="Pfam" id="PF13539">
    <property type="entry name" value="Peptidase_M15_4"/>
    <property type="match status" value="1"/>
</dbReference>
<name>F1Z4N5_9SPHN</name>
<evidence type="ECO:0000313" key="2">
    <source>
        <dbReference type="EMBL" id="EGD60428.1"/>
    </source>
</evidence>
<keyword evidence="2" id="KW-0121">Carboxypeptidase</keyword>
<dbReference type="InParanoid" id="F1Z4N5"/>
<dbReference type="Proteomes" id="UP000004728">
    <property type="component" value="Unassembled WGS sequence"/>
</dbReference>
<accession>F1Z4N5</accession>
<feature type="domain" description="Peptidase M15C" evidence="1">
    <location>
        <begin position="122"/>
        <end position="188"/>
    </location>
</feature>
<dbReference type="RefSeq" id="WP_008065003.1">
    <property type="nucleotide sequence ID" value="NZ_AQWK01000029.1"/>
</dbReference>
<gene>
    <name evidence="2" type="ORF">Y88_0076</name>
</gene>
<keyword evidence="2" id="KW-0645">Protease</keyword>